<keyword evidence="2 8" id="KW-0819">tRNA processing</keyword>
<dbReference type="RefSeq" id="WP_061857166.1">
    <property type="nucleotide sequence ID" value="NZ_LTBB01000001.1"/>
</dbReference>
<evidence type="ECO:0000256" key="5">
    <source>
        <dbReference type="ARBA" id="ARBA00022759"/>
    </source>
</evidence>
<evidence type="ECO:0000256" key="3">
    <source>
        <dbReference type="ARBA" id="ARBA00022722"/>
    </source>
</evidence>
<reference evidence="9 10" key="1">
    <citation type="submission" date="2016-02" db="EMBL/GenBank/DDBJ databases">
        <title>Genome sequence of Clostridium colicanis DSM 13634.</title>
        <authorList>
            <person name="Poehlein A."/>
            <person name="Daniel R."/>
        </authorList>
    </citation>
    <scope>NUCLEOTIDE SEQUENCE [LARGE SCALE GENOMIC DNA]</scope>
    <source>
        <strain evidence="9 10">DSM 13634</strain>
    </source>
</reference>
<dbReference type="EC" id="3.1.26.11" evidence="8"/>
<comment type="cofactor">
    <cofactor evidence="8">
        <name>Zn(2+)</name>
        <dbReference type="ChEBI" id="CHEBI:29105"/>
    </cofactor>
    <text evidence="8">Binds 2 Zn(2+) ions.</text>
</comment>
<dbReference type="GO" id="GO:0008270">
    <property type="term" value="F:zinc ion binding"/>
    <property type="evidence" value="ECO:0007669"/>
    <property type="project" value="UniProtKB-UniRule"/>
</dbReference>
<keyword evidence="4 8" id="KW-0479">Metal-binding</keyword>
<evidence type="ECO:0000256" key="4">
    <source>
        <dbReference type="ARBA" id="ARBA00022723"/>
    </source>
</evidence>
<comment type="caution">
    <text evidence="9">The sequence shown here is derived from an EMBL/GenBank/DDBJ whole genome shotgun (WGS) entry which is preliminary data.</text>
</comment>
<dbReference type="EMBL" id="LTBB01000001">
    <property type="protein sequence ID" value="KYH30284.1"/>
    <property type="molecule type" value="Genomic_DNA"/>
</dbReference>
<comment type="catalytic activity">
    <reaction evidence="8">
        <text>Endonucleolytic cleavage of RNA, removing extra 3' nucleotides from tRNA precursor, generating 3' termini of tRNAs. A 3'-hydroxy group is left at the tRNA terminus and a 5'-phosphoryl group is left at the trailer molecule.</text>
        <dbReference type="EC" id="3.1.26.11"/>
    </reaction>
</comment>
<sequence length="302" mass="34278">MLKVCLLAPGGMMPLPDRYLTSLIINCRGSMILIDCGEGTQIQLKKLKWGIKAIDIICITHFHADHVAGLPGLLSTIGNADRKEPLTIIGPKGLKDVVKGLTVITPILSYELKLIEIDEEIKNLKFKDYIVNAISVEHSIDCLAYSIEVRRGRKFDKAKAEKNNIPKVYWNRLQKGEKAYEGNKIFTPDMVLGEERKGIKLCYSTDLRPSEKLINFLKEADLFIGEGMYGDDSYLEKAKENKHMLFSECASLAKDAKVKELWLTHFSPLLQNPEDFLEETKKIFENTKLGEELMVKELIFEK</sequence>
<dbReference type="STRING" id="1121305.CLCOL_02300"/>
<dbReference type="GO" id="GO:0042781">
    <property type="term" value="F:3'-tRNA processing endoribonuclease activity"/>
    <property type="evidence" value="ECO:0007669"/>
    <property type="project" value="UniProtKB-UniRule"/>
</dbReference>
<comment type="similarity">
    <text evidence="8">Belongs to the RNase Z family.</text>
</comment>
<evidence type="ECO:0000256" key="2">
    <source>
        <dbReference type="ARBA" id="ARBA00022694"/>
    </source>
</evidence>
<dbReference type="CDD" id="cd07717">
    <property type="entry name" value="RNaseZ_ZiPD-like_MBL-fold"/>
    <property type="match status" value="1"/>
</dbReference>
<feature type="binding site" evidence="8">
    <location>
        <position position="63"/>
    </location>
    <ligand>
        <name>Zn(2+)</name>
        <dbReference type="ChEBI" id="CHEBI:29105"/>
        <label>1</label>
        <note>catalytic</note>
    </ligand>
</feature>
<feature type="binding site" evidence="8">
    <location>
        <position position="206"/>
    </location>
    <ligand>
        <name>Zn(2+)</name>
        <dbReference type="ChEBI" id="CHEBI:29105"/>
        <label>2</label>
        <note>catalytic</note>
    </ligand>
</feature>
<feature type="binding site" evidence="8">
    <location>
        <position position="66"/>
    </location>
    <ligand>
        <name>Zn(2+)</name>
        <dbReference type="ChEBI" id="CHEBI:29105"/>
        <label>2</label>
        <note>catalytic</note>
    </ligand>
</feature>
<keyword evidence="3 8" id="KW-0540">Nuclease</keyword>
<proteinExistence type="inferred from homology"/>
<accession>A0A151ARL3</accession>
<dbReference type="Proteomes" id="UP000075374">
    <property type="component" value="Unassembled WGS sequence"/>
</dbReference>
<feature type="active site" description="Proton acceptor" evidence="8">
    <location>
        <position position="65"/>
    </location>
</feature>
<evidence type="ECO:0000256" key="1">
    <source>
        <dbReference type="ARBA" id="ARBA00011738"/>
    </source>
</evidence>
<comment type="function">
    <text evidence="8">Zinc phosphodiesterase, which displays some tRNA 3'-processing endonuclease activity. Probably involved in tRNA maturation, by removing a 3'-trailer from precursor tRNA.</text>
</comment>
<feature type="binding site" evidence="8">
    <location>
        <position position="61"/>
    </location>
    <ligand>
        <name>Zn(2+)</name>
        <dbReference type="ChEBI" id="CHEBI:29105"/>
        <label>1</label>
        <note>catalytic</note>
    </ligand>
</feature>
<evidence type="ECO:0000256" key="8">
    <source>
        <dbReference type="HAMAP-Rule" id="MF_01818"/>
    </source>
</evidence>
<keyword evidence="5 8" id="KW-0255">Endonuclease</keyword>
<dbReference type="SUPFAM" id="SSF56281">
    <property type="entry name" value="Metallo-hydrolase/oxidoreductase"/>
    <property type="match status" value="1"/>
</dbReference>
<dbReference type="Gene3D" id="3.60.15.10">
    <property type="entry name" value="Ribonuclease Z/Hydroxyacylglutathione hydrolase-like"/>
    <property type="match status" value="1"/>
</dbReference>
<feature type="binding site" evidence="8">
    <location>
        <position position="138"/>
    </location>
    <ligand>
        <name>Zn(2+)</name>
        <dbReference type="ChEBI" id="CHEBI:29105"/>
        <label>1</label>
        <note>catalytic</note>
    </ligand>
</feature>
<gene>
    <name evidence="8 9" type="primary">rnz</name>
    <name evidence="9" type="ORF">CLCOL_02300</name>
</gene>
<feature type="binding site" evidence="8">
    <location>
        <position position="206"/>
    </location>
    <ligand>
        <name>Zn(2+)</name>
        <dbReference type="ChEBI" id="CHEBI:29105"/>
        <label>1</label>
        <note>catalytic</note>
    </ligand>
</feature>
<organism evidence="9 10">
    <name type="scientific">Clostridium colicanis DSM 13634</name>
    <dbReference type="NCBI Taxonomy" id="1121305"/>
    <lineage>
        <taxon>Bacteria</taxon>
        <taxon>Bacillati</taxon>
        <taxon>Bacillota</taxon>
        <taxon>Clostridia</taxon>
        <taxon>Eubacteriales</taxon>
        <taxon>Clostridiaceae</taxon>
        <taxon>Clostridium</taxon>
    </lineage>
</organism>
<dbReference type="NCBIfam" id="TIGR02651">
    <property type="entry name" value="RNase_Z"/>
    <property type="match status" value="1"/>
</dbReference>
<dbReference type="PANTHER" id="PTHR46018:SF2">
    <property type="entry name" value="ZINC PHOSPHODIESTERASE ELAC PROTEIN 1"/>
    <property type="match status" value="1"/>
</dbReference>
<dbReference type="NCBIfam" id="NF000801">
    <property type="entry name" value="PRK00055.1-3"/>
    <property type="match status" value="1"/>
</dbReference>
<evidence type="ECO:0000313" key="10">
    <source>
        <dbReference type="Proteomes" id="UP000075374"/>
    </source>
</evidence>
<dbReference type="PANTHER" id="PTHR46018">
    <property type="entry name" value="ZINC PHOSPHODIESTERASE ELAC PROTEIN 1"/>
    <property type="match status" value="1"/>
</dbReference>
<dbReference type="InterPro" id="IPR013471">
    <property type="entry name" value="RNase_Z/BN"/>
</dbReference>
<evidence type="ECO:0000256" key="7">
    <source>
        <dbReference type="ARBA" id="ARBA00022833"/>
    </source>
</evidence>
<keyword evidence="10" id="KW-1185">Reference proteome</keyword>
<evidence type="ECO:0000256" key="6">
    <source>
        <dbReference type="ARBA" id="ARBA00022801"/>
    </source>
</evidence>
<feature type="binding site" evidence="8">
    <location>
        <position position="65"/>
    </location>
    <ligand>
        <name>Zn(2+)</name>
        <dbReference type="ChEBI" id="CHEBI:29105"/>
        <label>2</label>
        <note>catalytic</note>
    </ligand>
</feature>
<dbReference type="InterPro" id="IPR036866">
    <property type="entry name" value="RibonucZ/Hydroxyglut_hydro"/>
</dbReference>
<keyword evidence="7 8" id="KW-0862">Zinc</keyword>
<dbReference type="PATRIC" id="fig|1121305.3.peg.227"/>
<dbReference type="Pfam" id="PF23023">
    <property type="entry name" value="Anti-Pycsar_Apyc1"/>
    <property type="match status" value="1"/>
</dbReference>
<comment type="subunit">
    <text evidence="1 8">Homodimer.</text>
</comment>
<feature type="binding site" evidence="8">
    <location>
        <position position="265"/>
    </location>
    <ligand>
        <name>Zn(2+)</name>
        <dbReference type="ChEBI" id="CHEBI:29105"/>
        <label>2</label>
        <note>catalytic</note>
    </ligand>
</feature>
<keyword evidence="6 8" id="KW-0378">Hydrolase</keyword>
<protein>
    <recommendedName>
        <fullName evidence="8">Ribonuclease Z</fullName>
        <shortName evidence="8">RNase Z</shortName>
        <ecNumber evidence="8">3.1.26.11</ecNumber>
    </recommendedName>
    <alternativeName>
        <fullName evidence="8">tRNA 3 endonuclease</fullName>
    </alternativeName>
    <alternativeName>
        <fullName evidence="8">tRNase Z</fullName>
    </alternativeName>
</protein>
<evidence type="ECO:0000313" key="9">
    <source>
        <dbReference type="EMBL" id="KYH30284.1"/>
    </source>
</evidence>
<dbReference type="HAMAP" id="MF_01818">
    <property type="entry name" value="RNase_Z_BN"/>
    <property type="match status" value="1"/>
</dbReference>
<dbReference type="AlphaFoldDB" id="A0A151ARL3"/>
<name>A0A151ARL3_9CLOT</name>